<feature type="transmembrane region" description="Helical" evidence="1">
    <location>
        <begin position="356"/>
        <end position="376"/>
    </location>
</feature>
<dbReference type="Gene3D" id="3.30.70.1440">
    <property type="entry name" value="Multidrug efflux transporter AcrB pore domain"/>
    <property type="match status" value="1"/>
</dbReference>
<dbReference type="InterPro" id="IPR001036">
    <property type="entry name" value="Acrflvin-R"/>
</dbReference>
<dbReference type="PANTHER" id="PTHR32063">
    <property type="match status" value="1"/>
</dbReference>
<evidence type="ECO:0000256" key="1">
    <source>
        <dbReference type="SAM" id="Phobius"/>
    </source>
</evidence>
<feature type="transmembrane region" description="Helical" evidence="1">
    <location>
        <begin position="871"/>
        <end position="893"/>
    </location>
</feature>
<feature type="transmembrane region" description="Helical" evidence="1">
    <location>
        <begin position="947"/>
        <end position="965"/>
    </location>
</feature>
<comment type="caution">
    <text evidence="2">The sequence shown here is derived from an EMBL/GenBank/DDBJ whole genome shotgun (WGS) entry which is preliminary data.</text>
</comment>
<feature type="transmembrane region" description="Helical" evidence="1">
    <location>
        <begin position="844"/>
        <end position="864"/>
    </location>
</feature>
<dbReference type="Gene3D" id="3.30.2090.10">
    <property type="entry name" value="Multidrug efflux transporter AcrB TolC docking domain, DN and DC subdomains"/>
    <property type="match status" value="2"/>
</dbReference>
<accession>A0ABR7NPC8</accession>
<keyword evidence="1" id="KW-0812">Transmembrane</keyword>
<dbReference type="SUPFAM" id="SSF82866">
    <property type="entry name" value="Multidrug efflux transporter AcrB transmembrane domain"/>
    <property type="match status" value="2"/>
</dbReference>
<name>A0ABR7NPC8_9FIRM</name>
<evidence type="ECO:0000313" key="3">
    <source>
        <dbReference type="Proteomes" id="UP000647491"/>
    </source>
</evidence>
<feature type="transmembrane region" description="Helical" evidence="1">
    <location>
        <begin position="428"/>
        <end position="449"/>
    </location>
</feature>
<dbReference type="Gene3D" id="3.30.70.1430">
    <property type="entry name" value="Multidrug efflux transporter AcrB pore domain"/>
    <property type="match status" value="2"/>
</dbReference>
<dbReference type="InterPro" id="IPR027463">
    <property type="entry name" value="AcrB_DN_DC_subdom"/>
</dbReference>
<dbReference type="EMBL" id="JACRTJ010000005">
    <property type="protein sequence ID" value="MBC8597929.1"/>
    <property type="molecule type" value="Genomic_DNA"/>
</dbReference>
<keyword evidence="1" id="KW-1133">Transmembrane helix</keyword>
<dbReference type="Gene3D" id="3.30.70.1320">
    <property type="entry name" value="Multidrug efflux transporter AcrB pore domain like"/>
    <property type="match status" value="1"/>
</dbReference>
<feature type="transmembrane region" description="Helical" evidence="1">
    <location>
        <begin position="899"/>
        <end position="920"/>
    </location>
</feature>
<gene>
    <name evidence="2" type="ORF">H8708_01595</name>
</gene>
<proteinExistence type="predicted"/>
<reference evidence="2 3" key="1">
    <citation type="submission" date="2020-08" db="EMBL/GenBank/DDBJ databases">
        <title>Genome public.</title>
        <authorList>
            <person name="Liu C."/>
            <person name="Sun Q."/>
        </authorList>
    </citation>
    <scope>NUCLEOTIDE SEQUENCE [LARGE SCALE GENOMIC DNA]</scope>
    <source>
        <strain evidence="2 3">BX10</strain>
    </source>
</reference>
<dbReference type="Gene3D" id="1.20.1640.10">
    <property type="entry name" value="Multidrug efflux transporter AcrB transmembrane domain"/>
    <property type="match status" value="2"/>
</dbReference>
<dbReference type="SUPFAM" id="SSF82693">
    <property type="entry name" value="Multidrug efflux transporter AcrB pore domain, PN1, PN2, PC1 and PC2 subdomains"/>
    <property type="match status" value="3"/>
</dbReference>
<dbReference type="Proteomes" id="UP000647491">
    <property type="component" value="Unassembled WGS sequence"/>
</dbReference>
<evidence type="ECO:0000313" key="2">
    <source>
        <dbReference type="EMBL" id="MBC8597929.1"/>
    </source>
</evidence>
<dbReference type="RefSeq" id="WP_262426742.1">
    <property type="nucleotide sequence ID" value="NZ_JACRTJ010000005.1"/>
</dbReference>
<dbReference type="PRINTS" id="PR00702">
    <property type="entry name" value="ACRIFLAVINRP"/>
</dbReference>
<sequence length="1012" mass="110135">MGLTKQVLRRPVTTVLVVLCLIVFGLSSVFSSKLELTPEMEMPMLIVNAVYPGASPEDVEELVTKPIEDEISTLTGIDTITSMSSENMGMVLLQYEYGKDMDKAYDDLKKKLDGLVNEFPEDVQTPTIIEMDINDTAAITLAVNNEQADNLYNYVDSRIVPEFEKLSSVASVDVSGGQEEYIKVELIPEKLAQYHLNMNTIAQCVGSADFSMPIGSTTVGNKKLSVTSGTDFDTIELLKKIPITLGNGNIIYLEDVAEVYSTLEEKSSIGRYNGKDTIALGIKKNQESSNMEVSRDVLKIVDDLKADDPALEVVVINDSSESISSSLESVFQTMIMAVVVSMVIIWLFFGDMKASLIVGTSIPVSILAALILMKAMGFSLNVITLSSLVLGVGMMVDNSIVVLESCFRNTKQGGFVEARNAALDGTKAVLESIIGGTVTTCVVFIPLALIKGISGQMFKPLGFTIVFCMVASLISAMTIVPLCYTFYRPKEKTENPASRMLRATQDGYRSLVRKLMCHKALVMITSVVLLVLSFMMAGQLKMELMVADDPGIIGITVETQPGLTIDRVNDVLVKVEDYITKDADLDSYMLSYGSSGLSMGGSGASITAYLKDDKSRETDQVLKEWKRELQKWPDCSISLEKQSSLGSTMTMNQADQVSYILVSTQYDELKEVSDAIVEELQARPEVTHVHSSLENDAPLVKISVDPVKASAEGLAPAQVAGQVYAMLSGTEATTLNVNGNDLSVKVEYGDDQYDTIDKLQGIVLPTATGSMVALTDIAEIGFKDSPQSIMKSDKQYQVTISGQLTDEADLSTDGKLREEVIGKYLNASVSMQQNTMDEMMNEEFSSLGQAIAIAVFLVFVVMAAQFESPKFSIMVMTTIPFSLIGAFGLLWLADSPISMVSLLGFLMLVGTVVNNGILYVDTANQYRNEMDLDEAVIEAGATRIRPMLMTTLTTIVAMIPMALAYGDAGEMMQGLALVDVGGLIASTVLALLMLPVYYRLMNRKPKEEPDYD</sequence>
<feature type="transmembrane region" description="Helical" evidence="1">
    <location>
        <begin position="330"/>
        <end position="349"/>
    </location>
</feature>
<feature type="transmembrane region" description="Helical" evidence="1">
    <location>
        <begin position="520"/>
        <end position="540"/>
    </location>
</feature>
<dbReference type="Pfam" id="PF00873">
    <property type="entry name" value="ACR_tran"/>
    <property type="match status" value="1"/>
</dbReference>
<feature type="transmembrane region" description="Helical" evidence="1">
    <location>
        <begin position="382"/>
        <end position="407"/>
    </location>
</feature>
<keyword evidence="1" id="KW-0472">Membrane</keyword>
<feature type="transmembrane region" description="Helical" evidence="1">
    <location>
        <begin position="461"/>
        <end position="487"/>
    </location>
</feature>
<keyword evidence="3" id="KW-1185">Reference proteome</keyword>
<dbReference type="PANTHER" id="PTHR32063:SF0">
    <property type="entry name" value="SWARMING MOTILITY PROTEIN SWRC"/>
    <property type="match status" value="1"/>
</dbReference>
<organism evidence="2 3">
    <name type="scientific">Enterocloster hominis</name>
    <name type="common">ex Liu et al. 2021</name>
    <dbReference type="NCBI Taxonomy" id="2763663"/>
    <lineage>
        <taxon>Bacteria</taxon>
        <taxon>Bacillati</taxon>
        <taxon>Bacillota</taxon>
        <taxon>Clostridia</taxon>
        <taxon>Lachnospirales</taxon>
        <taxon>Lachnospiraceae</taxon>
        <taxon>Enterocloster</taxon>
    </lineage>
</organism>
<feature type="transmembrane region" description="Helical" evidence="1">
    <location>
        <begin position="977"/>
        <end position="998"/>
    </location>
</feature>
<protein>
    <submittedName>
        <fullName evidence="2">Efflux RND transporter permease subunit</fullName>
    </submittedName>
</protein>
<dbReference type="SUPFAM" id="SSF82714">
    <property type="entry name" value="Multidrug efflux transporter AcrB TolC docking domain, DN and DC subdomains"/>
    <property type="match status" value="2"/>
</dbReference>